<sequence length="535" mass="60568">MKNIKAILLSSVIGISTLSMVSCTKDLAEINKNPNSPEIVPSYTVFNGANRYLMTYTRDGWWMARMSMPWMQYSAQNNYVEEDKYQYRDAQTNNGWIYLYRSANAFKDIILMCEDPETSGQMSGYGNLDNQIAASRIMLVYTFDNLITHFGSVPYWSYGQRDNPNFQALEAEQYPLPVYAEEEEIYADLLKELKEAAAQLNTDEAVFNLSTNGDNIYGGIASQWKKFANSLRLRIANRIKHVYPSAEAEIADAIASGVFESNADNAIHSFSSVNADSEGNPLWQTFYTGTPRTDFWPNRSFVQLLKGETDNFGFDPRLYKIAAPKGLTFGAYSSGYQDSDNMQDYIGVPNALPSVETYYQTATNINFFSKDILSSERGEVLMEYAEVEFILSEINNWSQDHYENGVRANMERIGVETSDINAFIANLPVANERNVLVQKYVTLFYNPDEGWNEYRRTGYPDTEILLMPGETATRPHDGSTYTFRPLQSGNVVATDLPARVRYPVTQQTLNGTNWRAASGKLSNGDQINSKLWFAK</sequence>
<gene>
    <name evidence="3" type="ORF">H8B21_04370</name>
</gene>
<keyword evidence="3" id="KW-0449">Lipoprotein</keyword>
<organism evidence="3 4">
    <name type="scientific">Sphingobacterium chuzhouense</name>
    <dbReference type="NCBI Taxonomy" id="1742264"/>
    <lineage>
        <taxon>Bacteria</taxon>
        <taxon>Pseudomonadati</taxon>
        <taxon>Bacteroidota</taxon>
        <taxon>Sphingobacteriia</taxon>
        <taxon>Sphingobacteriales</taxon>
        <taxon>Sphingobacteriaceae</taxon>
        <taxon>Sphingobacterium</taxon>
    </lineage>
</organism>
<dbReference type="Gene3D" id="1.25.40.390">
    <property type="match status" value="1"/>
</dbReference>
<reference evidence="3 4" key="1">
    <citation type="submission" date="2020-08" db="EMBL/GenBank/DDBJ databases">
        <title>Sphingobacterium sp. DN00404 isolated from aquaculture water.</title>
        <authorList>
            <person name="Zhang M."/>
        </authorList>
    </citation>
    <scope>NUCLEOTIDE SEQUENCE [LARGE SCALE GENOMIC DNA]</scope>
    <source>
        <strain evidence="3 4">KCTC 42746</strain>
    </source>
</reference>
<keyword evidence="4" id="KW-1185">Reference proteome</keyword>
<dbReference type="InterPro" id="IPR041662">
    <property type="entry name" value="SusD-like_2"/>
</dbReference>
<proteinExistence type="predicted"/>
<keyword evidence="1" id="KW-0175">Coiled coil</keyword>
<feature type="chain" id="PRO_5045872832" evidence="2">
    <location>
        <begin position="22"/>
        <end position="535"/>
    </location>
</feature>
<dbReference type="PROSITE" id="PS51257">
    <property type="entry name" value="PROKAR_LIPOPROTEIN"/>
    <property type="match status" value="1"/>
</dbReference>
<evidence type="ECO:0000313" key="3">
    <source>
        <dbReference type="EMBL" id="MBD1420803.1"/>
    </source>
</evidence>
<dbReference type="InterPro" id="IPR011990">
    <property type="entry name" value="TPR-like_helical_dom_sf"/>
</dbReference>
<dbReference type="RefSeq" id="WP_190312543.1">
    <property type="nucleotide sequence ID" value="NZ_JACNYL010000001.1"/>
</dbReference>
<dbReference type="Pfam" id="PF12771">
    <property type="entry name" value="SusD-like_2"/>
    <property type="match status" value="1"/>
</dbReference>
<name>A0ABR7XNQ8_9SPHI</name>
<evidence type="ECO:0000256" key="2">
    <source>
        <dbReference type="SAM" id="SignalP"/>
    </source>
</evidence>
<accession>A0ABR7XNQ8</accession>
<evidence type="ECO:0000256" key="1">
    <source>
        <dbReference type="SAM" id="Coils"/>
    </source>
</evidence>
<keyword evidence="2" id="KW-0732">Signal</keyword>
<feature type="coiled-coil region" evidence="1">
    <location>
        <begin position="179"/>
        <end position="206"/>
    </location>
</feature>
<dbReference type="SUPFAM" id="SSF48452">
    <property type="entry name" value="TPR-like"/>
    <property type="match status" value="1"/>
</dbReference>
<protein>
    <submittedName>
        <fullName evidence="3">SusD/RagB family nutrient-binding outer membrane lipoprotein</fullName>
    </submittedName>
</protein>
<comment type="caution">
    <text evidence="3">The sequence shown here is derived from an EMBL/GenBank/DDBJ whole genome shotgun (WGS) entry which is preliminary data.</text>
</comment>
<feature type="signal peptide" evidence="2">
    <location>
        <begin position="1"/>
        <end position="21"/>
    </location>
</feature>
<dbReference type="Proteomes" id="UP000651112">
    <property type="component" value="Unassembled WGS sequence"/>
</dbReference>
<evidence type="ECO:0000313" key="4">
    <source>
        <dbReference type="Proteomes" id="UP000651112"/>
    </source>
</evidence>
<dbReference type="EMBL" id="JACNYL010000001">
    <property type="protein sequence ID" value="MBD1420803.1"/>
    <property type="molecule type" value="Genomic_DNA"/>
</dbReference>